<dbReference type="RefSeq" id="WP_208097470.1">
    <property type="nucleotide sequence ID" value="NZ_JAGDYM010000007.1"/>
</dbReference>
<dbReference type="SUPFAM" id="SSF53850">
    <property type="entry name" value="Periplasmic binding protein-like II"/>
    <property type="match status" value="1"/>
</dbReference>
<evidence type="ECO:0000256" key="3">
    <source>
        <dbReference type="ARBA" id="ARBA00022729"/>
    </source>
</evidence>
<dbReference type="Proteomes" id="UP000664382">
    <property type="component" value="Unassembled WGS sequence"/>
</dbReference>
<accession>A0A939MJI5</accession>
<comment type="similarity">
    <text evidence="2">Belongs to the bacterial solute-binding protein SsuA/TauA family.</text>
</comment>
<evidence type="ECO:0000259" key="5">
    <source>
        <dbReference type="Pfam" id="PF09084"/>
    </source>
</evidence>
<dbReference type="InterPro" id="IPR006311">
    <property type="entry name" value="TAT_signal"/>
</dbReference>
<dbReference type="PANTHER" id="PTHR30024">
    <property type="entry name" value="ALIPHATIC SULFONATES-BINDING PROTEIN-RELATED"/>
    <property type="match status" value="1"/>
</dbReference>
<dbReference type="AlphaFoldDB" id="A0A939MJI5"/>
<dbReference type="PROSITE" id="PS51318">
    <property type="entry name" value="TAT"/>
    <property type="match status" value="1"/>
</dbReference>
<feature type="signal peptide" evidence="4">
    <location>
        <begin position="1"/>
        <end position="21"/>
    </location>
</feature>
<reference evidence="6" key="1">
    <citation type="submission" date="2021-03" db="EMBL/GenBank/DDBJ databases">
        <title>Leucobacter chromiisoli sp. nov., isolated from chromium-containing soil of chemical plant.</title>
        <authorList>
            <person name="Xu Z."/>
        </authorList>
    </citation>
    <scope>NUCLEOTIDE SEQUENCE</scope>
    <source>
        <strain evidence="6">S27</strain>
    </source>
</reference>
<evidence type="ECO:0000313" key="7">
    <source>
        <dbReference type="Proteomes" id="UP000664382"/>
    </source>
</evidence>
<name>A0A939MJI5_9MICO</name>
<feature type="domain" description="SsuA/THI5-like" evidence="5">
    <location>
        <begin position="73"/>
        <end position="248"/>
    </location>
</feature>
<proteinExistence type="inferred from homology"/>
<gene>
    <name evidence="6" type="ORF">J4H92_07055</name>
</gene>
<dbReference type="PROSITE" id="PS51257">
    <property type="entry name" value="PROKAR_LIPOPROTEIN"/>
    <property type="match status" value="1"/>
</dbReference>
<dbReference type="Pfam" id="PF09084">
    <property type="entry name" value="NMT1"/>
    <property type="match status" value="1"/>
</dbReference>
<comment type="subcellular location">
    <subcellularLocation>
        <location evidence="1">Periplasm</location>
    </subcellularLocation>
</comment>
<dbReference type="Gene3D" id="3.40.190.10">
    <property type="entry name" value="Periplasmic binding protein-like II"/>
    <property type="match status" value="2"/>
</dbReference>
<dbReference type="EMBL" id="JAGDYM010000007">
    <property type="protein sequence ID" value="MBO1901711.1"/>
    <property type="molecule type" value="Genomic_DNA"/>
</dbReference>
<keyword evidence="3 4" id="KW-0732">Signal</keyword>
<evidence type="ECO:0000256" key="1">
    <source>
        <dbReference type="ARBA" id="ARBA00004418"/>
    </source>
</evidence>
<keyword evidence="7" id="KW-1185">Reference proteome</keyword>
<dbReference type="CDD" id="cd01008">
    <property type="entry name" value="PBP2_NrtA_SsuA_CpmA_like"/>
    <property type="match status" value="1"/>
</dbReference>
<organism evidence="6 7">
    <name type="scientific">Leucobacter weissii</name>
    <dbReference type="NCBI Taxonomy" id="1983706"/>
    <lineage>
        <taxon>Bacteria</taxon>
        <taxon>Bacillati</taxon>
        <taxon>Actinomycetota</taxon>
        <taxon>Actinomycetes</taxon>
        <taxon>Micrococcales</taxon>
        <taxon>Microbacteriaceae</taxon>
        <taxon>Leucobacter</taxon>
    </lineage>
</organism>
<comment type="caution">
    <text evidence="6">The sequence shown here is derived from an EMBL/GenBank/DDBJ whole genome shotgun (WGS) entry which is preliminary data.</text>
</comment>
<dbReference type="GO" id="GO:0042597">
    <property type="term" value="C:periplasmic space"/>
    <property type="evidence" value="ECO:0007669"/>
    <property type="project" value="UniProtKB-SubCell"/>
</dbReference>
<protein>
    <submittedName>
        <fullName evidence="6">NrtA/SsuA/CpmA family ABC transporter substrate-binding protein</fullName>
    </submittedName>
</protein>
<evidence type="ECO:0000256" key="2">
    <source>
        <dbReference type="ARBA" id="ARBA00010742"/>
    </source>
</evidence>
<sequence>MTILRRTTSAAAALLAVAALAACSSSAEPAADAPASAEDVTFRAAYLPTANFLTTAKDSGLIDESLEAVGGTVEFLGPMDPFTAYDTVTAGEADASSTGTGYFVNLAAQGDQWVAFALEKYSGASQGIVATEQSGVTELEDLYGKKVGIDGPGATGDYLLNLAFAEAGLDVEQVEKVTLDTTSFATAFASGQVDAIASYDQNLAAAIATPGSEVLVTGAELPSYNWSIHIASRSFAEEHPEALQAAYDGLVAEAARAEADPTVITRAYTEFGATDEVVEVISTFDVPTIEPLDAENTGALQQLAEQYVEFGFLDAAPDVSAAVVDLGAQ</sequence>
<dbReference type="PANTHER" id="PTHR30024:SF47">
    <property type="entry name" value="TAURINE-BINDING PERIPLASMIC PROTEIN"/>
    <property type="match status" value="1"/>
</dbReference>
<feature type="chain" id="PRO_5039696128" evidence="4">
    <location>
        <begin position="22"/>
        <end position="329"/>
    </location>
</feature>
<dbReference type="InterPro" id="IPR015168">
    <property type="entry name" value="SsuA/THI5"/>
</dbReference>
<evidence type="ECO:0000256" key="4">
    <source>
        <dbReference type="SAM" id="SignalP"/>
    </source>
</evidence>
<evidence type="ECO:0000313" key="6">
    <source>
        <dbReference type="EMBL" id="MBO1901711.1"/>
    </source>
</evidence>